<dbReference type="EMBL" id="CAJZBQ010000011">
    <property type="protein sequence ID" value="CAG9313753.1"/>
    <property type="molecule type" value="Genomic_DNA"/>
</dbReference>
<name>A0AAU9IJS6_9CILI</name>
<protein>
    <submittedName>
        <fullName evidence="2">Uncharacterized protein</fullName>
    </submittedName>
</protein>
<keyword evidence="3" id="KW-1185">Reference proteome</keyword>
<evidence type="ECO:0000313" key="2">
    <source>
        <dbReference type="EMBL" id="CAG9313753.1"/>
    </source>
</evidence>
<comment type="caution">
    <text evidence="2">The sequence shown here is derived from an EMBL/GenBank/DDBJ whole genome shotgun (WGS) entry which is preliminary data.</text>
</comment>
<dbReference type="AlphaFoldDB" id="A0AAU9IJS6"/>
<reference evidence="2" key="1">
    <citation type="submission" date="2021-09" db="EMBL/GenBank/DDBJ databases">
        <authorList>
            <consortium name="AG Swart"/>
            <person name="Singh M."/>
            <person name="Singh A."/>
            <person name="Seah K."/>
            <person name="Emmerich C."/>
        </authorList>
    </citation>
    <scope>NUCLEOTIDE SEQUENCE</scope>
    <source>
        <strain evidence="2">ATCC30299</strain>
    </source>
</reference>
<evidence type="ECO:0000313" key="3">
    <source>
        <dbReference type="Proteomes" id="UP001162131"/>
    </source>
</evidence>
<dbReference type="Proteomes" id="UP001162131">
    <property type="component" value="Unassembled WGS sequence"/>
</dbReference>
<proteinExistence type="predicted"/>
<feature type="region of interest" description="Disordered" evidence="1">
    <location>
        <begin position="1"/>
        <end position="31"/>
    </location>
</feature>
<evidence type="ECO:0000256" key="1">
    <source>
        <dbReference type="SAM" id="MobiDB-lite"/>
    </source>
</evidence>
<accession>A0AAU9IJS6</accession>
<sequence length="219" mass="25675">MELENVKRRSSFLGSAASSENSRKPDSNDISKILLKQKRREREHKALLPKNLIRSVSREVIHSHTDKSYNALYETSPRRKKEKLRQARQLADPLTSKESIFTTDPLCKSYHQVELKKEYPKFCKLLQRDHSHDIYKRVSDLCSKEKENTCSAIEGINKNYRRSITKNIHELNAYYSKENEFSDYEVGLIMKNHQNLKMKSYELTRKGSLTGRQKSARPL</sequence>
<organism evidence="2 3">
    <name type="scientific">Blepharisma stoltei</name>
    <dbReference type="NCBI Taxonomy" id="1481888"/>
    <lineage>
        <taxon>Eukaryota</taxon>
        <taxon>Sar</taxon>
        <taxon>Alveolata</taxon>
        <taxon>Ciliophora</taxon>
        <taxon>Postciliodesmatophora</taxon>
        <taxon>Heterotrichea</taxon>
        <taxon>Heterotrichida</taxon>
        <taxon>Blepharismidae</taxon>
        <taxon>Blepharisma</taxon>
    </lineage>
</organism>
<gene>
    <name evidence="2" type="ORF">BSTOLATCC_MIC9557</name>
</gene>